<feature type="non-terminal residue" evidence="1">
    <location>
        <position position="45"/>
    </location>
</feature>
<gene>
    <name evidence="1" type="ORF">S01H4_25047</name>
</gene>
<dbReference type="AlphaFoldDB" id="X1B2Q8"/>
<name>X1B2Q8_9ZZZZ</name>
<dbReference type="InterPro" id="IPR019238">
    <property type="entry name" value="AbiEi_2"/>
</dbReference>
<reference evidence="1" key="1">
    <citation type="journal article" date="2014" name="Front. Microbiol.">
        <title>High frequency of phylogenetically diverse reductive dehalogenase-homologous genes in deep subseafloor sedimentary metagenomes.</title>
        <authorList>
            <person name="Kawai M."/>
            <person name="Futagami T."/>
            <person name="Toyoda A."/>
            <person name="Takaki Y."/>
            <person name="Nishi S."/>
            <person name="Hori S."/>
            <person name="Arai W."/>
            <person name="Tsubouchi T."/>
            <person name="Morono Y."/>
            <person name="Uchiyama I."/>
            <person name="Ito T."/>
            <person name="Fujiyama A."/>
            <person name="Inagaki F."/>
            <person name="Takami H."/>
        </authorList>
    </citation>
    <scope>NUCLEOTIDE SEQUENCE</scope>
    <source>
        <strain evidence="1">Expedition CK06-06</strain>
    </source>
</reference>
<sequence>MFNGVGEIAANKLTKYIKPQNIIIYADRKKYQNIVIENKLRKDIN</sequence>
<proteinExistence type="predicted"/>
<organism evidence="1">
    <name type="scientific">marine sediment metagenome</name>
    <dbReference type="NCBI Taxonomy" id="412755"/>
    <lineage>
        <taxon>unclassified sequences</taxon>
        <taxon>metagenomes</taxon>
        <taxon>ecological metagenomes</taxon>
    </lineage>
</organism>
<evidence type="ECO:0000313" key="1">
    <source>
        <dbReference type="EMBL" id="GAG89255.1"/>
    </source>
</evidence>
<protein>
    <submittedName>
        <fullName evidence="1">Uncharacterized protein</fullName>
    </submittedName>
</protein>
<accession>X1B2Q8</accession>
<dbReference type="Pfam" id="PF09952">
    <property type="entry name" value="AbiEi_2"/>
    <property type="match status" value="1"/>
</dbReference>
<comment type="caution">
    <text evidence="1">The sequence shown here is derived from an EMBL/GenBank/DDBJ whole genome shotgun (WGS) entry which is preliminary data.</text>
</comment>
<dbReference type="EMBL" id="BART01011863">
    <property type="protein sequence ID" value="GAG89255.1"/>
    <property type="molecule type" value="Genomic_DNA"/>
</dbReference>